<protein>
    <submittedName>
        <fullName evidence="4">Ladderlectin-like</fullName>
    </submittedName>
</protein>
<sequence>MRNILVLLVIVMVPLAGTASVGRKCEYGWERFGRNCYKYISVEKTWTASEQHCISLGGNLASVHSLQTHNFLKRFSKTKAGKYVRTWIGGHDATENFQWLWSDGTKFDFTAWLTDEPNNAGNAEHCVEMNYGGGVLWNDARCNAALYSVCQKPAAVDYVM</sequence>
<evidence type="ECO:0000313" key="5">
    <source>
        <dbReference type="Proteomes" id="UP000018467"/>
    </source>
</evidence>
<dbReference type="InterPro" id="IPR016187">
    <property type="entry name" value="CTDL_fold"/>
</dbReference>
<dbReference type="Bgee" id="ENSAMXG00000038186">
    <property type="expression patterns" value="Expressed in head kidney and 7 other cell types or tissues"/>
</dbReference>
<accession>A0A3B1KAB1</accession>
<dbReference type="SUPFAM" id="SSF56436">
    <property type="entry name" value="C-type lectin-like"/>
    <property type="match status" value="1"/>
</dbReference>
<reference evidence="5" key="1">
    <citation type="submission" date="2013-03" db="EMBL/GenBank/DDBJ databases">
        <authorList>
            <person name="Jeffery W."/>
            <person name="Warren W."/>
            <person name="Wilson R.K."/>
        </authorList>
    </citation>
    <scope>NUCLEOTIDE SEQUENCE</scope>
    <source>
        <strain evidence="5">female</strain>
    </source>
</reference>
<dbReference type="FunCoup" id="A0A3B1KAB1">
    <property type="interactions" value="837"/>
</dbReference>
<evidence type="ECO:0000313" key="4">
    <source>
        <dbReference type="Ensembl" id="ENSAMXP00000050589.1"/>
    </source>
</evidence>
<evidence type="ECO:0000259" key="3">
    <source>
        <dbReference type="PROSITE" id="PS50041"/>
    </source>
</evidence>
<reference evidence="4" key="4">
    <citation type="submission" date="2025-09" db="UniProtKB">
        <authorList>
            <consortium name="Ensembl"/>
        </authorList>
    </citation>
    <scope>IDENTIFICATION</scope>
</reference>
<organism evidence="4 5">
    <name type="scientific">Astyanax mexicanus</name>
    <name type="common">Blind cave fish</name>
    <name type="synonym">Astyanax fasciatus mexicanus</name>
    <dbReference type="NCBI Taxonomy" id="7994"/>
    <lineage>
        <taxon>Eukaryota</taxon>
        <taxon>Metazoa</taxon>
        <taxon>Chordata</taxon>
        <taxon>Craniata</taxon>
        <taxon>Vertebrata</taxon>
        <taxon>Euteleostomi</taxon>
        <taxon>Actinopterygii</taxon>
        <taxon>Neopterygii</taxon>
        <taxon>Teleostei</taxon>
        <taxon>Ostariophysi</taxon>
        <taxon>Characiformes</taxon>
        <taxon>Characoidei</taxon>
        <taxon>Acestrorhamphidae</taxon>
        <taxon>Acestrorhamphinae</taxon>
        <taxon>Astyanax</taxon>
    </lineage>
</organism>
<keyword evidence="1" id="KW-1015">Disulfide bond</keyword>
<dbReference type="SMART" id="SM00034">
    <property type="entry name" value="CLECT"/>
    <property type="match status" value="1"/>
</dbReference>
<dbReference type="InterPro" id="IPR016186">
    <property type="entry name" value="C-type_lectin-like/link_sf"/>
</dbReference>
<dbReference type="GeneTree" id="ENSGT00940000162818"/>
<dbReference type="InterPro" id="IPR018378">
    <property type="entry name" value="C-type_lectin_CS"/>
</dbReference>
<reference evidence="5" key="2">
    <citation type="journal article" date="2014" name="Nat. Commun.">
        <title>The cavefish genome reveals candidate genes for eye loss.</title>
        <authorList>
            <person name="McGaugh S.E."/>
            <person name="Gross J.B."/>
            <person name="Aken B."/>
            <person name="Blin M."/>
            <person name="Borowsky R."/>
            <person name="Chalopin D."/>
            <person name="Hinaux H."/>
            <person name="Jeffery W.R."/>
            <person name="Keene A."/>
            <person name="Ma L."/>
            <person name="Minx P."/>
            <person name="Murphy D."/>
            <person name="O'Quin K.E."/>
            <person name="Retaux S."/>
            <person name="Rohner N."/>
            <person name="Searle S.M."/>
            <person name="Stahl B.A."/>
            <person name="Tabin C."/>
            <person name="Volff J.N."/>
            <person name="Yoshizawa M."/>
            <person name="Warren W.C."/>
        </authorList>
    </citation>
    <scope>NUCLEOTIDE SEQUENCE [LARGE SCALE GENOMIC DNA]</scope>
    <source>
        <strain evidence="5">female</strain>
    </source>
</reference>
<keyword evidence="2" id="KW-0732">Signal</keyword>
<keyword evidence="5" id="KW-1185">Reference proteome</keyword>
<evidence type="ECO:0000256" key="2">
    <source>
        <dbReference type="SAM" id="SignalP"/>
    </source>
</evidence>
<dbReference type="PROSITE" id="PS50041">
    <property type="entry name" value="C_TYPE_LECTIN_2"/>
    <property type="match status" value="1"/>
</dbReference>
<dbReference type="PRINTS" id="PR01504">
    <property type="entry name" value="PNCREATITSAP"/>
</dbReference>
<dbReference type="Proteomes" id="UP000018467">
    <property type="component" value="Unassembled WGS sequence"/>
</dbReference>
<reference evidence="4" key="3">
    <citation type="submission" date="2025-08" db="UniProtKB">
        <authorList>
            <consortium name="Ensembl"/>
        </authorList>
    </citation>
    <scope>IDENTIFICATION</scope>
</reference>
<proteinExistence type="predicted"/>
<dbReference type="Gene3D" id="3.10.100.10">
    <property type="entry name" value="Mannose-Binding Protein A, subunit A"/>
    <property type="match status" value="1"/>
</dbReference>
<feature type="domain" description="C-type lectin" evidence="3">
    <location>
        <begin position="32"/>
        <end position="151"/>
    </location>
</feature>
<dbReference type="PROSITE" id="PS00615">
    <property type="entry name" value="C_TYPE_LECTIN_1"/>
    <property type="match status" value="1"/>
</dbReference>
<dbReference type="InParanoid" id="A0A3B1KAB1"/>
<dbReference type="PANTHER" id="PTHR22803">
    <property type="entry name" value="MANNOSE, PHOSPHOLIPASE, LECTIN RECEPTOR RELATED"/>
    <property type="match status" value="1"/>
</dbReference>
<dbReference type="InterPro" id="IPR050111">
    <property type="entry name" value="C-type_lectin/snaclec_domain"/>
</dbReference>
<feature type="chain" id="PRO_5017411556" evidence="2">
    <location>
        <begin position="20"/>
        <end position="160"/>
    </location>
</feature>
<name>A0A3B1KAB1_ASTMX</name>
<evidence type="ECO:0000256" key="1">
    <source>
        <dbReference type="ARBA" id="ARBA00023157"/>
    </source>
</evidence>
<dbReference type="AlphaFoldDB" id="A0A3B1KAB1"/>
<dbReference type="Pfam" id="PF00059">
    <property type="entry name" value="Lectin_C"/>
    <property type="match status" value="1"/>
</dbReference>
<feature type="signal peptide" evidence="2">
    <location>
        <begin position="1"/>
        <end position="19"/>
    </location>
</feature>
<dbReference type="InterPro" id="IPR001304">
    <property type="entry name" value="C-type_lectin-like"/>
</dbReference>
<dbReference type="Ensembl" id="ENSAMXT00000033246.1">
    <property type="protein sequence ID" value="ENSAMXP00000050589.1"/>
    <property type="gene ID" value="ENSAMXG00000038186.1"/>
</dbReference>